<keyword evidence="7" id="KW-1185">Reference proteome</keyword>
<dbReference type="Pfam" id="PF22725">
    <property type="entry name" value="GFO_IDH_MocA_C3"/>
    <property type="match status" value="1"/>
</dbReference>
<reference evidence="6 7" key="1">
    <citation type="submission" date="2022-04" db="EMBL/GenBank/DDBJ databases">
        <title>Leucobacter sp. isolated from rhizosphere of garlic.</title>
        <authorList>
            <person name="Won M."/>
            <person name="Lee C.-M."/>
            <person name="Woen H.-Y."/>
            <person name="Kwon S.-W."/>
        </authorList>
    </citation>
    <scope>NUCLEOTIDE SEQUENCE [LARGE SCALE GENOMIC DNA]</scope>
    <source>
        <strain evidence="6 7">H21R-40</strain>
    </source>
</reference>
<evidence type="ECO:0000256" key="1">
    <source>
        <dbReference type="ARBA" id="ARBA00023002"/>
    </source>
</evidence>
<dbReference type="InterPro" id="IPR055170">
    <property type="entry name" value="GFO_IDH_MocA-like_dom"/>
</dbReference>
<gene>
    <name evidence="6" type="ORF">MUN78_01260</name>
</gene>
<feature type="domain" description="GFO/IDH/MocA-like oxidoreductase" evidence="5">
    <location>
        <begin position="137"/>
        <end position="286"/>
    </location>
</feature>
<dbReference type="InterPro" id="IPR000683">
    <property type="entry name" value="Gfo/Idh/MocA-like_OxRdtase_N"/>
</dbReference>
<evidence type="ECO:0000313" key="7">
    <source>
        <dbReference type="Proteomes" id="UP000831786"/>
    </source>
</evidence>
<dbReference type="Pfam" id="PF01408">
    <property type="entry name" value="GFO_IDH_MocA"/>
    <property type="match status" value="1"/>
</dbReference>
<dbReference type="Proteomes" id="UP000831786">
    <property type="component" value="Chromosome"/>
</dbReference>
<dbReference type="PANTHER" id="PTHR43818">
    <property type="entry name" value="BCDNA.GH03377"/>
    <property type="match status" value="1"/>
</dbReference>
<accession>A0ABY4FRB2</accession>
<evidence type="ECO:0000256" key="3">
    <source>
        <dbReference type="SAM" id="MobiDB-lite"/>
    </source>
</evidence>
<dbReference type="InterPro" id="IPR036291">
    <property type="entry name" value="NAD(P)-bd_dom_sf"/>
</dbReference>
<dbReference type="Gene3D" id="3.40.50.720">
    <property type="entry name" value="NAD(P)-binding Rossmann-like Domain"/>
    <property type="match status" value="1"/>
</dbReference>
<sequence length="401" mass="42039">MIGHGFMGAAHSVGWRQAPAVFELPAAVEMAVVVGRDAERVAADAAHWGWAESATDWREVVARDDIDVVDIVTPGGSHAEVALAALAAGKHVLCEKPLANSLDEAAEMASAAQEAAARGVHAMVGFTYRRVPAVTFMRQLIAEGAVGRIRQVRAAYQQDWLVDARAPLAWRLQKEHAGSGALGDIGAHIIDMTRFVTGQELTEVSGTLETIVAERPLPGSGTGHGLGAGAGPAGEEAPMGRVTVDDSAYFTARLSGGALASFEATRFATGKKNALTLEVFGDAGAIAFDLEDLNRLRVYDATAPAGRQGFTQVIVTSPEHPYVGAWWPDGHMLGYEHGFSHQVVDLVRGIASSAAHGPGAPIEPEAVVHPSFAEGLAVQRVLAAVETSAARGSAWVAVERE</sequence>
<protein>
    <submittedName>
        <fullName evidence="6">Gfo/Idh/MocA family oxidoreductase</fullName>
    </submittedName>
</protein>
<name>A0ABY4FRB2_9MICO</name>
<feature type="compositionally biased region" description="Gly residues" evidence="3">
    <location>
        <begin position="220"/>
        <end position="232"/>
    </location>
</feature>
<keyword evidence="1" id="KW-0560">Oxidoreductase</keyword>
<feature type="region of interest" description="Disordered" evidence="3">
    <location>
        <begin position="215"/>
        <end position="235"/>
    </location>
</feature>
<evidence type="ECO:0000259" key="4">
    <source>
        <dbReference type="Pfam" id="PF01408"/>
    </source>
</evidence>
<dbReference type="SUPFAM" id="SSF51735">
    <property type="entry name" value="NAD(P)-binding Rossmann-fold domains"/>
    <property type="match status" value="1"/>
</dbReference>
<proteinExistence type="predicted"/>
<evidence type="ECO:0000259" key="5">
    <source>
        <dbReference type="Pfam" id="PF22725"/>
    </source>
</evidence>
<dbReference type="EMBL" id="CP095045">
    <property type="protein sequence ID" value="UOQ58823.1"/>
    <property type="molecule type" value="Genomic_DNA"/>
</dbReference>
<dbReference type="InterPro" id="IPR050463">
    <property type="entry name" value="Gfo/Idh/MocA_oxidrdct_glycsds"/>
</dbReference>
<evidence type="ECO:0000313" key="6">
    <source>
        <dbReference type="EMBL" id="UOQ58823.1"/>
    </source>
</evidence>
<keyword evidence="2" id="KW-0520">NAD</keyword>
<dbReference type="RefSeq" id="WP_244729969.1">
    <property type="nucleotide sequence ID" value="NZ_CP095045.1"/>
</dbReference>
<dbReference type="SUPFAM" id="SSF55347">
    <property type="entry name" value="Glyceraldehyde-3-phosphate dehydrogenase-like, C-terminal domain"/>
    <property type="match status" value="1"/>
</dbReference>
<dbReference type="PANTHER" id="PTHR43818:SF11">
    <property type="entry name" value="BCDNA.GH03377"/>
    <property type="match status" value="1"/>
</dbReference>
<evidence type="ECO:0000256" key="2">
    <source>
        <dbReference type="ARBA" id="ARBA00023027"/>
    </source>
</evidence>
<organism evidence="6 7">
    <name type="scientific">Leucobacter allii</name>
    <dbReference type="NCBI Taxonomy" id="2932247"/>
    <lineage>
        <taxon>Bacteria</taxon>
        <taxon>Bacillati</taxon>
        <taxon>Actinomycetota</taxon>
        <taxon>Actinomycetes</taxon>
        <taxon>Micrococcales</taxon>
        <taxon>Microbacteriaceae</taxon>
        <taxon>Leucobacter</taxon>
    </lineage>
</organism>
<dbReference type="Gene3D" id="3.30.360.10">
    <property type="entry name" value="Dihydrodipicolinate Reductase, domain 2"/>
    <property type="match status" value="1"/>
</dbReference>
<feature type="domain" description="Gfo/Idh/MocA-like oxidoreductase N-terminal" evidence="4">
    <location>
        <begin position="1"/>
        <end position="118"/>
    </location>
</feature>